<evidence type="ECO:0000313" key="3">
    <source>
        <dbReference type="Proteomes" id="UP000076584"/>
    </source>
</evidence>
<reference evidence="2 3" key="1">
    <citation type="submission" date="2015-06" db="EMBL/GenBank/DDBJ databases">
        <title>Survival trade-offs in plant roots during colonization by closely related pathogenic and mutualistic fungi.</title>
        <authorList>
            <person name="Hacquard S."/>
            <person name="Kracher B."/>
            <person name="Hiruma K."/>
            <person name="Weinman A."/>
            <person name="Muench P."/>
            <person name="Garrido Oter R."/>
            <person name="Ver Loren van Themaat E."/>
            <person name="Dallerey J.-F."/>
            <person name="Damm U."/>
            <person name="Henrissat B."/>
            <person name="Lespinet O."/>
            <person name="Thon M."/>
            <person name="Kemen E."/>
            <person name="McHardy A.C."/>
            <person name="Schulze-Lefert P."/>
            <person name="O'Connell R.J."/>
        </authorList>
    </citation>
    <scope>NUCLEOTIDE SEQUENCE [LARGE SCALE GENOMIC DNA]</scope>
    <source>
        <strain evidence="2 3">MAFF 238704</strain>
    </source>
</reference>
<comment type="caution">
    <text evidence="2">The sequence shown here is derived from an EMBL/GenBank/DDBJ whole genome shotgun (WGS) entry which is preliminary data.</text>
</comment>
<evidence type="ECO:0000313" key="2">
    <source>
        <dbReference type="EMBL" id="KZL87484.1"/>
    </source>
</evidence>
<keyword evidence="3" id="KW-1185">Reference proteome</keyword>
<name>A0A162PRE6_COLIC</name>
<gene>
    <name evidence="2" type="ORF">CI238_03989</name>
</gene>
<proteinExistence type="predicted"/>
<feature type="region of interest" description="Disordered" evidence="1">
    <location>
        <begin position="31"/>
        <end position="50"/>
    </location>
</feature>
<accession>A0A162PRE6</accession>
<protein>
    <submittedName>
        <fullName evidence="2">Uncharacterized protein</fullName>
    </submittedName>
</protein>
<dbReference type="EMBL" id="LFIW01000229">
    <property type="protein sequence ID" value="KZL87484.1"/>
    <property type="molecule type" value="Genomic_DNA"/>
</dbReference>
<dbReference type="AlphaFoldDB" id="A0A162PRE6"/>
<sequence>MARGGSLWTAATAAAAVTCTAVGVLALTTRTPPHRHARHGPPVPGQTESAAARAVGWQRPLLGGDSYSVSIPLSRLRPGITDQEILARFTRGFFGGPAFTPERWFFTLSGYQLTDVEAIQEAVRCSSSKLEDGFAITKVGALSSIADEMVPVIGSLLFGNFLVLDSHWVVPPPSAPLRQGFSWPTSAEDAAAATTSYIDFVYGGGERSVISGSHRFQVSRRGKQSSSSEEPTAGCDEDAVDITFSGVTDLVGMDGMLGRQLLGFHRLYSHLLFSDGIRRVLEAKA</sequence>
<organism evidence="2 3">
    <name type="scientific">Colletotrichum incanum</name>
    <name type="common">Soybean anthracnose fungus</name>
    <dbReference type="NCBI Taxonomy" id="1573173"/>
    <lineage>
        <taxon>Eukaryota</taxon>
        <taxon>Fungi</taxon>
        <taxon>Dikarya</taxon>
        <taxon>Ascomycota</taxon>
        <taxon>Pezizomycotina</taxon>
        <taxon>Sordariomycetes</taxon>
        <taxon>Hypocreomycetidae</taxon>
        <taxon>Glomerellales</taxon>
        <taxon>Glomerellaceae</taxon>
        <taxon>Colletotrichum</taxon>
        <taxon>Colletotrichum spaethianum species complex</taxon>
    </lineage>
</organism>
<dbReference type="Proteomes" id="UP000076584">
    <property type="component" value="Unassembled WGS sequence"/>
</dbReference>
<evidence type="ECO:0000256" key="1">
    <source>
        <dbReference type="SAM" id="MobiDB-lite"/>
    </source>
</evidence>